<keyword evidence="2 3" id="KW-0378">Hydrolase</keyword>
<feature type="signal peptide" evidence="3">
    <location>
        <begin position="1"/>
        <end position="19"/>
    </location>
</feature>
<comment type="caution">
    <text evidence="5">The sequence shown here is derived from an EMBL/GenBank/DDBJ whole genome shotgun (WGS) entry which is preliminary data.</text>
</comment>
<name>A0A8H4IW62_9PEZI</name>
<comment type="similarity">
    <text evidence="1 3">Belongs to the type-B carboxylesterase/lipase family.</text>
</comment>
<feature type="chain" id="PRO_5034422554" description="Carboxylic ester hydrolase" evidence="3">
    <location>
        <begin position="20"/>
        <end position="554"/>
    </location>
</feature>
<evidence type="ECO:0000256" key="3">
    <source>
        <dbReference type="RuleBase" id="RU361235"/>
    </source>
</evidence>
<dbReference type="InterPro" id="IPR050654">
    <property type="entry name" value="AChE-related_enzymes"/>
</dbReference>
<dbReference type="EC" id="3.1.1.-" evidence="3"/>
<dbReference type="Gene3D" id="3.40.50.1820">
    <property type="entry name" value="alpha/beta hydrolase"/>
    <property type="match status" value="1"/>
</dbReference>
<dbReference type="Proteomes" id="UP000572817">
    <property type="component" value="Unassembled WGS sequence"/>
</dbReference>
<evidence type="ECO:0000256" key="1">
    <source>
        <dbReference type="ARBA" id="ARBA00005964"/>
    </source>
</evidence>
<evidence type="ECO:0000259" key="4">
    <source>
        <dbReference type="Pfam" id="PF00135"/>
    </source>
</evidence>
<protein>
    <recommendedName>
        <fullName evidence="3">Carboxylic ester hydrolase</fullName>
        <ecNumber evidence="3">3.1.1.-</ecNumber>
    </recommendedName>
</protein>
<dbReference type="AlphaFoldDB" id="A0A8H4IW62"/>
<dbReference type="PANTHER" id="PTHR43918:SF4">
    <property type="entry name" value="CARBOXYLIC ESTER HYDROLASE"/>
    <property type="match status" value="1"/>
</dbReference>
<dbReference type="PROSITE" id="PS00122">
    <property type="entry name" value="CARBOXYLESTERASE_B_1"/>
    <property type="match status" value="1"/>
</dbReference>
<sequence length="554" mass="60095">MHFLPLLAGLTSGPALAAAAVLPRTTTEYPAINTTHGYVRGGPSDYRPDITAYKGIPFAAPPTGSNRWKAPTAPSPWSDVLNATNFGPQCAQSYSSVGIFSTGKNTTSEDCLYLNVWHPTYNGTADVTTKKLPVFVWIYGGRFEGGSGDVKTYDGSGLASKDIIVVTMNYRLGAFGFLAHPDLSAESGHNSSGNYGILDQQFALHWVRDNIANFGGNPNQVTVGGQSAGSASALDTMWSPLTKGLVHGVIPESGALGPQNPATAGAATSYRTKAAAEASGVEFLKSMNVTSIEELRNVSTQALVDMGNESDTVFEGTAFENVTQAYMDPPLWRPVIDGYVLTHGYGEALRLNDHADIPILTGNNKDENGASPSTDLDVSTYKTTFSQMFQNYSSQFLSLYPADNDTQASNNSNDFFRDISRVGTWQWALDWAAGGAKSNVYTYHWTTAPAENRESGAYHGAELWYTFNNIPYASYSNVTWTSTDYQIASVASEYWANFIRTGNPNGGNLTYFPPTTNASEQTMWLGDSWGAGYLTQSEERFNFIQSWTSTLHEY</sequence>
<dbReference type="PROSITE" id="PS00941">
    <property type="entry name" value="CARBOXYLESTERASE_B_2"/>
    <property type="match status" value="1"/>
</dbReference>
<gene>
    <name evidence="5" type="ORF">GTA08_BOTSDO05519</name>
</gene>
<feature type="domain" description="Carboxylesterase type B" evidence="4">
    <location>
        <begin position="30"/>
        <end position="526"/>
    </location>
</feature>
<dbReference type="Pfam" id="PF00135">
    <property type="entry name" value="COesterase"/>
    <property type="match status" value="1"/>
</dbReference>
<dbReference type="PANTHER" id="PTHR43918">
    <property type="entry name" value="ACETYLCHOLINESTERASE"/>
    <property type="match status" value="1"/>
</dbReference>
<dbReference type="SUPFAM" id="SSF53474">
    <property type="entry name" value="alpha/beta-Hydrolases"/>
    <property type="match status" value="1"/>
</dbReference>
<keyword evidence="3" id="KW-0732">Signal</keyword>
<dbReference type="OrthoDB" id="408631at2759"/>
<organism evidence="5 6">
    <name type="scientific">Botryosphaeria dothidea</name>
    <dbReference type="NCBI Taxonomy" id="55169"/>
    <lineage>
        <taxon>Eukaryota</taxon>
        <taxon>Fungi</taxon>
        <taxon>Dikarya</taxon>
        <taxon>Ascomycota</taxon>
        <taxon>Pezizomycotina</taxon>
        <taxon>Dothideomycetes</taxon>
        <taxon>Dothideomycetes incertae sedis</taxon>
        <taxon>Botryosphaeriales</taxon>
        <taxon>Botryosphaeriaceae</taxon>
        <taxon>Botryosphaeria</taxon>
    </lineage>
</organism>
<evidence type="ECO:0000313" key="5">
    <source>
        <dbReference type="EMBL" id="KAF4306228.1"/>
    </source>
</evidence>
<dbReference type="InterPro" id="IPR019819">
    <property type="entry name" value="Carboxylesterase_B_CS"/>
</dbReference>
<reference evidence="5" key="1">
    <citation type="submission" date="2020-04" db="EMBL/GenBank/DDBJ databases">
        <title>Genome Assembly and Annotation of Botryosphaeria dothidea sdau 11-99, a Latent Pathogen of Apple Fruit Ring Rot in China.</title>
        <authorList>
            <person name="Yu C."/>
            <person name="Diao Y."/>
            <person name="Lu Q."/>
            <person name="Zhao J."/>
            <person name="Cui S."/>
            <person name="Peng C."/>
            <person name="He B."/>
            <person name="Liu H."/>
        </authorList>
    </citation>
    <scope>NUCLEOTIDE SEQUENCE [LARGE SCALE GENOMIC DNA]</scope>
    <source>
        <strain evidence="5">Sdau11-99</strain>
    </source>
</reference>
<dbReference type="EMBL" id="WWBZ02000033">
    <property type="protein sequence ID" value="KAF4306228.1"/>
    <property type="molecule type" value="Genomic_DNA"/>
</dbReference>
<proteinExistence type="inferred from homology"/>
<dbReference type="InterPro" id="IPR002018">
    <property type="entry name" value="CarbesteraseB"/>
</dbReference>
<accession>A0A8H4IW62</accession>
<evidence type="ECO:0000313" key="6">
    <source>
        <dbReference type="Proteomes" id="UP000572817"/>
    </source>
</evidence>
<dbReference type="InterPro" id="IPR029058">
    <property type="entry name" value="AB_hydrolase_fold"/>
</dbReference>
<dbReference type="InterPro" id="IPR019826">
    <property type="entry name" value="Carboxylesterase_B_AS"/>
</dbReference>
<keyword evidence="6" id="KW-1185">Reference proteome</keyword>
<evidence type="ECO:0000256" key="2">
    <source>
        <dbReference type="ARBA" id="ARBA00022801"/>
    </source>
</evidence>
<dbReference type="GO" id="GO:0052689">
    <property type="term" value="F:carboxylic ester hydrolase activity"/>
    <property type="evidence" value="ECO:0007669"/>
    <property type="project" value="TreeGrafter"/>
</dbReference>